<dbReference type="Pfam" id="PF00294">
    <property type="entry name" value="PfkB"/>
    <property type="match status" value="1"/>
</dbReference>
<dbReference type="GO" id="GO:0016301">
    <property type="term" value="F:kinase activity"/>
    <property type="evidence" value="ECO:0007669"/>
    <property type="project" value="UniProtKB-KW"/>
</dbReference>
<dbReference type="OrthoDB" id="9788681at2"/>
<gene>
    <name evidence="4" type="ordered locus">Isop_0083</name>
</gene>
<accession>E8R5D9</accession>
<feature type="domain" description="Carbohydrate kinase PfkB" evidence="3">
    <location>
        <begin position="8"/>
        <end position="304"/>
    </location>
</feature>
<dbReference type="InterPro" id="IPR011611">
    <property type="entry name" value="PfkB_dom"/>
</dbReference>
<dbReference type="GO" id="GO:0005829">
    <property type="term" value="C:cytosol"/>
    <property type="evidence" value="ECO:0007669"/>
    <property type="project" value="TreeGrafter"/>
</dbReference>
<dbReference type="InterPro" id="IPR029056">
    <property type="entry name" value="Ribokinase-like"/>
</dbReference>
<dbReference type="AlphaFoldDB" id="E8R5D9"/>
<evidence type="ECO:0000313" key="5">
    <source>
        <dbReference type="Proteomes" id="UP000008631"/>
    </source>
</evidence>
<reference evidence="4 5" key="2">
    <citation type="journal article" date="2011" name="Stand. Genomic Sci.">
        <title>Complete genome sequence of Isosphaera pallida type strain (IS1B).</title>
        <authorList>
            <consortium name="US DOE Joint Genome Institute (JGI-PGF)"/>
            <person name="Goker M."/>
            <person name="Cleland D."/>
            <person name="Saunders E."/>
            <person name="Lapidus A."/>
            <person name="Nolan M."/>
            <person name="Lucas S."/>
            <person name="Hammon N."/>
            <person name="Deshpande S."/>
            <person name="Cheng J.F."/>
            <person name="Tapia R."/>
            <person name="Han C."/>
            <person name="Goodwin L."/>
            <person name="Pitluck S."/>
            <person name="Liolios K."/>
            <person name="Pagani I."/>
            <person name="Ivanova N."/>
            <person name="Mavromatis K."/>
            <person name="Pati A."/>
            <person name="Chen A."/>
            <person name="Palaniappan K."/>
            <person name="Land M."/>
            <person name="Hauser L."/>
            <person name="Chang Y.J."/>
            <person name="Jeffries C.D."/>
            <person name="Detter J.C."/>
            <person name="Beck B."/>
            <person name="Woyke T."/>
            <person name="Bristow J."/>
            <person name="Eisen J.A."/>
            <person name="Markowitz V."/>
            <person name="Hugenholtz P."/>
            <person name="Kyrpides N.C."/>
            <person name="Klenk H.P."/>
        </authorList>
    </citation>
    <scope>NUCLEOTIDE SEQUENCE [LARGE SCALE GENOMIC DNA]</scope>
    <source>
        <strain evidence="5">ATCC 43644 / DSM 9630 / IS1B</strain>
    </source>
</reference>
<dbReference type="Proteomes" id="UP000008631">
    <property type="component" value="Chromosome"/>
</dbReference>
<evidence type="ECO:0000256" key="1">
    <source>
        <dbReference type="ARBA" id="ARBA00022679"/>
    </source>
</evidence>
<dbReference type="eggNOG" id="COG0524">
    <property type="taxonomic scope" value="Bacteria"/>
</dbReference>
<protein>
    <submittedName>
        <fullName evidence="4">PfkB domain protein</fullName>
    </submittedName>
</protein>
<reference key="1">
    <citation type="submission" date="2010-11" db="EMBL/GenBank/DDBJ databases">
        <title>The complete sequence of chromosome of Isophaera pallida ATCC 43644.</title>
        <authorList>
            <consortium name="US DOE Joint Genome Institute (JGI-PGF)"/>
            <person name="Lucas S."/>
            <person name="Copeland A."/>
            <person name="Lapidus A."/>
            <person name="Bruce D."/>
            <person name="Goodwin L."/>
            <person name="Pitluck S."/>
            <person name="Kyrpides N."/>
            <person name="Mavromatis K."/>
            <person name="Pagani I."/>
            <person name="Ivanova N."/>
            <person name="Saunders E."/>
            <person name="Brettin T."/>
            <person name="Detter J.C."/>
            <person name="Han C."/>
            <person name="Tapia R."/>
            <person name="Land M."/>
            <person name="Hauser L."/>
            <person name="Markowitz V."/>
            <person name="Cheng J.-F."/>
            <person name="Hugenholtz P."/>
            <person name="Woyke T."/>
            <person name="Wu D."/>
            <person name="Eisen J.A."/>
        </authorList>
    </citation>
    <scope>NUCLEOTIDE SEQUENCE</scope>
    <source>
        <strain>ATCC 43644</strain>
    </source>
</reference>
<dbReference type="HOGENOM" id="CLU_027634_6_0_0"/>
<evidence type="ECO:0000256" key="2">
    <source>
        <dbReference type="ARBA" id="ARBA00022777"/>
    </source>
</evidence>
<dbReference type="RefSeq" id="WP_013562969.1">
    <property type="nucleotide sequence ID" value="NC_014962.1"/>
</dbReference>
<dbReference type="GO" id="GO:0006796">
    <property type="term" value="P:phosphate-containing compound metabolic process"/>
    <property type="evidence" value="ECO:0007669"/>
    <property type="project" value="UniProtKB-ARBA"/>
</dbReference>
<evidence type="ECO:0000259" key="3">
    <source>
        <dbReference type="Pfam" id="PF00294"/>
    </source>
</evidence>
<keyword evidence="1" id="KW-0808">Transferase</keyword>
<dbReference type="InParanoid" id="E8R5D9"/>
<dbReference type="FunCoup" id="E8R5D9">
    <property type="interactions" value="96"/>
</dbReference>
<dbReference type="PRINTS" id="PR00990">
    <property type="entry name" value="RIBOKINASE"/>
</dbReference>
<organism evidence="4 5">
    <name type="scientific">Isosphaera pallida (strain ATCC 43644 / DSM 9630 / IS1B)</name>
    <dbReference type="NCBI Taxonomy" id="575540"/>
    <lineage>
        <taxon>Bacteria</taxon>
        <taxon>Pseudomonadati</taxon>
        <taxon>Planctomycetota</taxon>
        <taxon>Planctomycetia</taxon>
        <taxon>Isosphaerales</taxon>
        <taxon>Isosphaeraceae</taxon>
        <taxon>Isosphaera</taxon>
    </lineage>
</organism>
<evidence type="ECO:0000313" key="4">
    <source>
        <dbReference type="EMBL" id="ADV60680.1"/>
    </source>
</evidence>
<dbReference type="PANTHER" id="PTHR10584">
    <property type="entry name" value="SUGAR KINASE"/>
    <property type="match status" value="1"/>
</dbReference>
<dbReference type="SUPFAM" id="SSF53613">
    <property type="entry name" value="Ribokinase-like"/>
    <property type="match status" value="1"/>
</dbReference>
<name>E8R5D9_ISOPI</name>
<keyword evidence="5" id="KW-1185">Reference proteome</keyword>
<dbReference type="Gene3D" id="3.40.1190.20">
    <property type="match status" value="1"/>
</dbReference>
<dbReference type="STRING" id="575540.Isop_0083"/>
<keyword evidence="2" id="KW-0418">Kinase</keyword>
<dbReference type="InterPro" id="IPR002139">
    <property type="entry name" value="Ribo/fructo_kinase"/>
</dbReference>
<proteinExistence type="predicted"/>
<dbReference type="EMBL" id="CP002353">
    <property type="protein sequence ID" value="ADV60680.1"/>
    <property type="molecule type" value="Genomic_DNA"/>
</dbReference>
<sequence length="327" mass="34068">MSRPSPTVVCAGVVVADHLSPPISHLPRAGELVACDDLVLAIGGCASNAAAALAKLGVHAAVLGKVGDDVFGRFVAETLRAQGVDDRLLAIDRSRATSQTLIVNVKGEDRRFIHCFGANQGLTVGDLAAAFDSLWAEGASPSVFYLGGYLILPGVDPTDLAAFLHDLRGRGITTLLDVATPGPADYLSKLTPVLPEVDVFLPNTDEAKLILGESDPIRQAQAFRDLGTRRVVVTMGEAGAVALSDHLRAKLGVFPVEFVDGTGGGDAFDAGYIAGLLDGLDEVGCLTFASALGASCVRAVGTTAGLFNRKQLQTFIQDHTLPIERLA</sequence>
<dbReference type="PANTHER" id="PTHR10584:SF166">
    <property type="entry name" value="RIBOKINASE"/>
    <property type="match status" value="1"/>
</dbReference>
<dbReference type="KEGG" id="ipa:Isop_0083"/>